<accession>A0A5A7QE23</accession>
<dbReference type="AlphaFoldDB" id="A0A5A7QE23"/>
<gene>
    <name evidence="2" type="ORF">STAS_19425</name>
</gene>
<sequence length="228" mass="25398">MGILDDTNPHDHHHLCRRYVRLRDKVYMNSPFKQPLGASRVWARGVFQGLIEGSWIYYGGRASKSKSRLVPTQRGFKRKPRGPKLSQGEGMQNDNRSLSIQELLGIQSHKRSAELICKKNLLESRIFDKSPSLGKAVTVVHDNITVISFSISSPSGSYCFNSHQLHPNTDATVCSCSYIGSYTYTSAYAAAYATADCYCYSCDHTTSATTFCQSNLCIFVSKPPLPII</sequence>
<evidence type="ECO:0000313" key="2">
    <source>
        <dbReference type="EMBL" id="GER42627.1"/>
    </source>
</evidence>
<dbReference type="Proteomes" id="UP000325081">
    <property type="component" value="Unassembled WGS sequence"/>
</dbReference>
<reference evidence="3" key="1">
    <citation type="journal article" date="2019" name="Curr. Biol.">
        <title>Genome Sequence of Striga asiatica Provides Insight into the Evolution of Plant Parasitism.</title>
        <authorList>
            <person name="Yoshida S."/>
            <person name="Kim S."/>
            <person name="Wafula E.K."/>
            <person name="Tanskanen J."/>
            <person name="Kim Y.M."/>
            <person name="Honaas L."/>
            <person name="Yang Z."/>
            <person name="Spallek T."/>
            <person name="Conn C.E."/>
            <person name="Ichihashi Y."/>
            <person name="Cheong K."/>
            <person name="Cui S."/>
            <person name="Der J.P."/>
            <person name="Gundlach H."/>
            <person name="Jiao Y."/>
            <person name="Hori C."/>
            <person name="Ishida J.K."/>
            <person name="Kasahara H."/>
            <person name="Kiba T."/>
            <person name="Kim M.S."/>
            <person name="Koo N."/>
            <person name="Laohavisit A."/>
            <person name="Lee Y.H."/>
            <person name="Lumba S."/>
            <person name="McCourt P."/>
            <person name="Mortimer J.C."/>
            <person name="Mutuku J.M."/>
            <person name="Nomura T."/>
            <person name="Sasaki-Sekimoto Y."/>
            <person name="Seto Y."/>
            <person name="Wang Y."/>
            <person name="Wakatake T."/>
            <person name="Sakakibara H."/>
            <person name="Demura T."/>
            <person name="Yamaguchi S."/>
            <person name="Yoneyama K."/>
            <person name="Manabe R.I."/>
            <person name="Nelson D.C."/>
            <person name="Schulman A.H."/>
            <person name="Timko M.P."/>
            <person name="dePamphilis C.W."/>
            <person name="Choi D."/>
            <person name="Shirasu K."/>
        </authorList>
    </citation>
    <scope>NUCLEOTIDE SEQUENCE [LARGE SCALE GENOMIC DNA]</scope>
    <source>
        <strain evidence="3">cv. UVA1</strain>
    </source>
</reference>
<evidence type="ECO:0000313" key="3">
    <source>
        <dbReference type="Proteomes" id="UP000325081"/>
    </source>
</evidence>
<dbReference type="EMBL" id="BKCP01006404">
    <property type="protein sequence ID" value="GER42627.1"/>
    <property type="molecule type" value="Genomic_DNA"/>
</dbReference>
<proteinExistence type="predicted"/>
<keyword evidence="3" id="KW-1185">Reference proteome</keyword>
<organism evidence="2 3">
    <name type="scientific">Striga asiatica</name>
    <name type="common">Asiatic witchweed</name>
    <name type="synonym">Buchnera asiatica</name>
    <dbReference type="NCBI Taxonomy" id="4170"/>
    <lineage>
        <taxon>Eukaryota</taxon>
        <taxon>Viridiplantae</taxon>
        <taxon>Streptophyta</taxon>
        <taxon>Embryophyta</taxon>
        <taxon>Tracheophyta</taxon>
        <taxon>Spermatophyta</taxon>
        <taxon>Magnoliopsida</taxon>
        <taxon>eudicotyledons</taxon>
        <taxon>Gunneridae</taxon>
        <taxon>Pentapetalae</taxon>
        <taxon>asterids</taxon>
        <taxon>lamiids</taxon>
        <taxon>Lamiales</taxon>
        <taxon>Orobanchaceae</taxon>
        <taxon>Buchnereae</taxon>
        <taxon>Striga</taxon>
    </lineage>
</organism>
<feature type="region of interest" description="Disordered" evidence="1">
    <location>
        <begin position="68"/>
        <end position="92"/>
    </location>
</feature>
<comment type="caution">
    <text evidence="2">The sequence shown here is derived from an EMBL/GenBank/DDBJ whole genome shotgun (WGS) entry which is preliminary data.</text>
</comment>
<evidence type="ECO:0000256" key="1">
    <source>
        <dbReference type="SAM" id="MobiDB-lite"/>
    </source>
</evidence>
<name>A0A5A7QE23_STRAF</name>
<protein>
    <submittedName>
        <fullName evidence="2">Transcription factor E2F8</fullName>
    </submittedName>
</protein>